<feature type="region of interest" description="Disordered" evidence="9">
    <location>
        <begin position="391"/>
        <end position="413"/>
    </location>
</feature>
<dbReference type="InterPro" id="IPR036890">
    <property type="entry name" value="HATPase_C_sf"/>
</dbReference>
<evidence type="ECO:0000259" key="10">
    <source>
        <dbReference type="PROSITE" id="PS50109"/>
    </source>
</evidence>
<dbReference type="PANTHER" id="PTHR43065">
    <property type="entry name" value="SENSOR HISTIDINE KINASE"/>
    <property type="match status" value="1"/>
</dbReference>
<dbReference type="SUPFAM" id="SSF55781">
    <property type="entry name" value="GAF domain-like"/>
    <property type="match status" value="1"/>
</dbReference>
<keyword evidence="7" id="KW-0067">ATP-binding</keyword>
<dbReference type="GO" id="GO:0000155">
    <property type="term" value="F:phosphorelay sensor kinase activity"/>
    <property type="evidence" value="ECO:0007669"/>
    <property type="project" value="InterPro"/>
</dbReference>
<dbReference type="SMART" id="SM00387">
    <property type="entry name" value="HATPase_c"/>
    <property type="match status" value="1"/>
</dbReference>
<dbReference type="Gene3D" id="3.30.450.40">
    <property type="match status" value="1"/>
</dbReference>
<dbReference type="SUPFAM" id="SSF55874">
    <property type="entry name" value="ATPase domain of HSP90 chaperone/DNA topoisomerase II/histidine kinase"/>
    <property type="match status" value="1"/>
</dbReference>
<evidence type="ECO:0000256" key="5">
    <source>
        <dbReference type="ARBA" id="ARBA00022741"/>
    </source>
</evidence>
<dbReference type="RefSeq" id="WP_353073228.1">
    <property type="nucleotide sequence ID" value="NZ_CP132938.1"/>
</dbReference>
<dbReference type="InterPro" id="IPR036097">
    <property type="entry name" value="HisK_dim/P_sf"/>
</dbReference>
<protein>
    <recommendedName>
        <fullName evidence="2">histidine kinase</fullName>
        <ecNumber evidence="2">2.7.13.3</ecNumber>
    </recommendedName>
</protein>
<dbReference type="InterPro" id="IPR003594">
    <property type="entry name" value="HATPase_dom"/>
</dbReference>
<dbReference type="PANTHER" id="PTHR43065:SF10">
    <property type="entry name" value="PEROXIDE STRESS-ACTIVATED HISTIDINE KINASE MAK3"/>
    <property type="match status" value="1"/>
</dbReference>
<evidence type="ECO:0000256" key="6">
    <source>
        <dbReference type="ARBA" id="ARBA00022777"/>
    </source>
</evidence>
<dbReference type="Pfam" id="PF02518">
    <property type="entry name" value="HATPase_c"/>
    <property type="match status" value="1"/>
</dbReference>
<evidence type="ECO:0000256" key="1">
    <source>
        <dbReference type="ARBA" id="ARBA00000085"/>
    </source>
</evidence>
<gene>
    <name evidence="11" type="ORF">RBB81_07295</name>
</gene>
<dbReference type="KEGG" id="tgi:RBB81_07295"/>
<evidence type="ECO:0000256" key="4">
    <source>
        <dbReference type="ARBA" id="ARBA00022679"/>
    </source>
</evidence>
<dbReference type="CDD" id="cd00082">
    <property type="entry name" value="HisKA"/>
    <property type="match status" value="1"/>
</dbReference>
<dbReference type="Pfam" id="PF00512">
    <property type="entry name" value="HisKA"/>
    <property type="match status" value="1"/>
</dbReference>
<dbReference type="PROSITE" id="PS50109">
    <property type="entry name" value="HIS_KIN"/>
    <property type="match status" value="1"/>
</dbReference>
<proteinExistence type="predicted"/>
<dbReference type="InterPro" id="IPR004358">
    <property type="entry name" value="Sig_transdc_His_kin-like_C"/>
</dbReference>
<name>A0AAU7Z4S2_9BACT</name>
<evidence type="ECO:0000256" key="8">
    <source>
        <dbReference type="ARBA" id="ARBA00023012"/>
    </source>
</evidence>
<dbReference type="PRINTS" id="PR00344">
    <property type="entry name" value="BCTRLSENSOR"/>
</dbReference>
<dbReference type="EC" id="2.7.13.3" evidence="2"/>
<keyword evidence="5" id="KW-0547">Nucleotide-binding</keyword>
<evidence type="ECO:0000256" key="9">
    <source>
        <dbReference type="SAM" id="MobiDB-lite"/>
    </source>
</evidence>
<feature type="domain" description="Histidine kinase" evidence="10">
    <location>
        <begin position="250"/>
        <end position="483"/>
    </location>
</feature>
<dbReference type="Gene3D" id="1.10.287.130">
    <property type="match status" value="1"/>
</dbReference>
<evidence type="ECO:0000256" key="2">
    <source>
        <dbReference type="ARBA" id="ARBA00012438"/>
    </source>
</evidence>
<keyword evidence="4" id="KW-0808">Transferase</keyword>
<dbReference type="InterPro" id="IPR029016">
    <property type="entry name" value="GAF-like_dom_sf"/>
</dbReference>
<dbReference type="GO" id="GO:0005524">
    <property type="term" value="F:ATP binding"/>
    <property type="evidence" value="ECO:0007669"/>
    <property type="project" value="UniProtKB-KW"/>
</dbReference>
<dbReference type="InterPro" id="IPR005467">
    <property type="entry name" value="His_kinase_dom"/>
</dbReference>
<dbReference type="SMART" id="SM00388">
    <property type="entry name" value="HisKA"/>
    <property type="match status" value="1"/>
</dbReference>
<dbReference type="SUPFAM" id="SSF47384">
    <property type="entry name" value="Homodimeric domain of signal transducing histidine kinase"/>
    <property type="match status" value="1"/>
</dbReference>
<evidence type="ECO:0000313" key="11">
    <source>
        <dbReference type="EMBL" id="XCB23721.1"/>
    </source>
</evidence>
<evidence type="ECO:0000256" key="3">
    <source>
        <dbReference type="ARBA" id="ARBA00022553"/>
    </source>
</evidence>
<reference evidence="11" key="2">
    <citation type="journal article" date="2024" name="Environ. Microbiol.">
        <title>Genome analysis and description of Tunturibacter gen. nov. expands the diversity of Terriglobia in tundra soils.</title>
        <authorList>
            <person name="Messyasz A."/>
            <person name="Mannisto M.K."/>
            <person name="Kerkhof L.J."/>
            <person name="Haggblom M.M."/>
        </authorList>
    </citation>
    <scope>NUCLEOTIDE SEQUENCE</scope>
    <source>
        <strain evidence="11">M8UP39</strain>
    </source>
</reference>
<reference evidence="11" key="1">
    <citation type="submission" date="2023-08" db="EMBL/GenBank/DDBJ databases">
        <authorList>
            <person name="Messyasz A."/>
            <person name="Mannisto M.K."/>
            <person name="Kerkhof L.J."/>
            <person name="Haggblom M."/>
        </authorList>
    </citation>
    <scope>NUCLEOTIDE SEQUENCE</scope>
    <source>
        <strain evidence="11">M8UP39</strain>
    </source>
</reference>
<sequence>MSGLIVLRWLELSLAGGGLWALWCRMQVRVAEGRRERREQEELRAYAGLDVRLGADAELPELATRVSRLMAEKSVFRRTAVMVRDAGGVLAVAASAGMEETTVESLNAWAEGVVEAERRGGIGTRRGEGGLGRRVKNNAFAVVFGTGMGMRSGIGMGRDGGTGRGQSTRFGEEARGAIVIPLWTTSGRMMGALAVGADGLLSVRQRELEDVLWPLEALGVKVARAMENAALAEKLMRAERLAGMGMLAGGMAHALSNPLTAVLGFAELIAGSTGEARVKSDAEIIVREALRMRQTVETLLEFWRPVGQGDELVDLTELVRELAAACGEKLESRGIRLVVQADGEVPEVRGNRHRLRQLLEHLLNNASQALAGVRETKTGEELVIRMSLSCSGSCPESTSGSAPDSASGGDGRRVHLIVSDTGPGFREPGRMFDPIYTMQEAGDGAGMGLSLSYSIVQEHGGEISAFNMHPHGAAVAVELPVMMGAEKKSAVVEEAIRRAAVGG</sequence>
<dbReference type="Gene3D" id="3.30.565.10">
    <property type="entry name" value="Histidine kinase-like ATPase, C-terminal domain"/>
    <property type="match status" value="1"/>
</dbReference>
<evidence type="ECO:0000256" key="7">
    <source>
        <dbReference type="ARBA" id="ARBA00022840"/>
    </source>
</evidence>
<dbReference type="EMBL" id="CP132938">
    <property type="protein sequence ID" value="XCB23721.1"/>
    <property type="molecule type" value="Genomic_DNA"/>
</dbReference>
<comment type="catalytic activity">
    <reaction evidence="1">
        <text>ATP + protein L-histidine = ADP + protein N-phospho-L-histidine.</text>
        <dbReference type="EC" id="2.7.13.3"/>
    </reaction>
</comment>
<dbReference type="InterPro" id="IPR003661">
    <property type="entry name" value="HisK_dim/P_dom"/>
</dbReference>
<keyword evidence="6 11" id="KW-0418">Kinase</keyword>
<dbReference type="AlphaFoldDB" id="A0AAU7Z4S2"/>
<organism evidence="11">
    <name type="scientific">Tunturiibacter gelidiferens</name>
    <dbReference type="NCBI Taxonomy" id="3069689"/>
    <lineage>
        <taxon>Bacteria</taxon>
        <taxon>Pseudomonadati</taxon>
        <taxon>Acidobacteriota</taxon>
        <taxon>Terriglobia</taxon>
        <taxon>Terriglobales</taxon>
        <taxon>Acidobacteriaceae</taxon>
        <taxon>Tunturiibacter</taxon>
    </lineage>
</organism>
<keyword evidence="8" id="KW-0902">Two-component regulatory system</keyword>
<keyword evidence="3" id="KW-0597">Phosphoprotein</keyword>
<accession>A0AAU7Z4S2</accession>